<name>A0A1H0F983_9HYPH</name>
<dbReference type="SUPFAM" id="SSF47413">
    <property type="entry name" value="lambda repressor-like DNA-binding domains"/>
    <property type="match status" value="1"/>
</dbReference>
<dbReference type="STRING" id="1166073.SAMN05192530_102419"/>
<dbReference type="PROSITE" id="PS50943">
    <property type="entry name" value="HTH_CROC1"/>
    <property type="match status" value="1"/>
</dbReference>
<feature type="domain" description="HTH cro/C1-type" evidence="1">
    <location>
        <begin position="14"/>
        <end position="68"/>
    </location>
</feature>
<dbReference type="Gene3D" id="1.10.260.40">
    <property type="entry name" value="lambda repressor-like DNA-binding domains"/>
    <property type="match status" value="1"/>
</dbReference>
<dbReference type="SMART" id="SM00530">
    <property type="entry name" value="HTH_XRE"/>
    <property type="match status" value="1"/>
</dbReference>
<proteinExistence type="predicted"/>
<dbReference type="EMBL" id="FNIT01000002">
    <property type="protein sequence ID" value="SDN91267.1"/>
    <property type="molecule type" value="Genomic_DNA"/>
</dbReference>
<dbReference type="GO" id="GO:0003677">
    <property type="term" value="F:DNA binding"/>
    <property type="evidence" value="ECO:0007669"/>
    <property type="project" value="UniProtKB-KW"/>
</dbReference>
<organism evidence="2 3">
    <name type="scientific">Aureimonas jatrophae</name>
    <dbReference type="NCBI Taxonomy" id="1166073"/>
    <lineage>
        <taxon>Bacteria</taxon>
        <taxon>Pseudomonadati</taxon>
        <taxon>Pseudomonadota</taxon>
        <taxon>Alphaproteobacteria</taxon>
        <taxon>Hyphomicrobiales</taxon>
        <taxon>Aurantimonadaceae</taxon>
        <taxon>Aureimonas</taxon>
    </lineage>
</organism>
<dbReference type="AlphaFoldDB" id="A0A1H0F983"/>
<keyword evidence="2" id="KW-0238">DNA-binding</keyword>
<gene>
    <name evidence="2" type="ORF">SAMN05192530_102419</name>
</gene>
<dbReference type="Pfam" id="PF13560">
    <property type="entry name" value="HTH_31"/>
    <property type="match status" value="1"/>
</dbReference>
<evidence type="ECO:0000259" key="1">
    <source>
        <dbReference type="PROSITE" id="PS50943"/>
    </source>
</evidence>
<dbReference type="Proteomes" id="UP000198793">
    <property type="component" value="Unassembled WGS sequence"/>
</dbReference>
<reference evidence="2 3" key="1">
    <citation type="submission" date="2016-10" db="EMBL/GenBank/DDBJ databases">
        <authorList>
            <person name="de Groot N.N."/>
        </authorList>
    </citation>
    <scope>NUCLEOTIDE SEQUENCE [LARGE SCALE GENOMIC DNA]</scope>
    <source>
        <strain evidence="3">L7-484,KACC 16230,DSM 25025</strain>
    </source>
</reference>
<evidence type="ECO:0000313" key="2">
    <source>
        <dbReference type="EMBL" id="SDN91267.1"/>
    </source>
</evidence>
<dbReference type="RefSeq" id="WP_090670683.1">
    <property type="nucleotide sequence ID" value="NZ_FNIT01000002.1"/>
</dbReference>
<evidence type="ECO:0000313" key="3">
    <source>
        <dbReference type="Proteomes" id="UP000198793"/>
    </source>
</evidence>
<dbReference type="CDD" id="cd00093">
    <property type="entry name" value="HTH_XRE"/>
    <property type="match status" value="1"/>
</dbReference>
<protein>
    <submittedName>
        <fullName evidence="2">DNA-binding transcriptional regulator, XRE-family HTH domain</fullName>
    </submittedName>
</protein>
<accession>A0A1H0F983</accession>
<dbReference type="OrthoDB" id="9796786at2"/>
<dbReference type="InterPro" id="IPR001387">
    <property type="entry name" value="Cro/C1-type_HTH"/>
</dbReference>
<sequence>MNEGNGPGAVARGLRSLREAHALGCGELAACIGVTPESLRAIETGETLPSAAVLLRLSAFFAVEPAYFFDPASSLPIAGPGEASSTELDHLDGLVDEDTLELLAALDRSARKLKG</sequence>
<dbReference type="InterPro" id="IPR010982">
    <property type="entry name" value="Lambda_DNA-bd_dom_sf"/>
</dbReference>
<keyword evidence="3" id="KW-1185">Reference proteome</keyword>